<dbReference type="Pfam" id="PF00581">
    <property type="entry name" value="Rhodanese"/>
    <property type="match status" value="1"/>
</dbReference>
<protein>
    <submittedName>
        <fullName evidence="2">SRPBCC family protein</fullName>
    </submittedName>
</protein>
<evidence type="ECO:0000259" key="1">
    <source>
        <dbReference type="PROSITE" id="PS50206"/>
    </source>
</evidence>
<dbReference type="Pfam" id="PF03364">
    <property type="entry name" value="Polyketide_cyc"/>
    <property type="match status" value="1"/>
</dbReference>
<dbReference type="CDD" id="cd00158">
    <property type="entry name" value="RHOD"/>
    <property type="match status" value="1"/>
</dbReference>
<organism evidence="2 3">
    <name type="scientific">Gloeobacter morelensis MG652769</name>
    <dbReference type="NCBI Taxonomy" id="2781736"/>
    <lineage>
        <taxon>Bacteria</taxon>
        <taxon>Bacillati</taxon>
        <taxon>Cyanobacteriota</taxon>
        <taxon>Cyanophyceae</taxon>
        <taxon>Gloeobacterales</taxon>
        <taxon>Gloeobacteraceae</taxon>
        <taxon>Gloeobacter</taxon>
        <taxon>Gloeobacter morelensis</taxon>
    </lineage>
</organism>
<dbReference type="InterPro" id="IPR023393">
    <property type="entry name" value="START-like_dom_sf"/>
</dbReference>
<dbReference type="InterPro" id="IPR036873">
    <property type="entry name" value="Rhodanese-like_dom_sf"/>
</dbReference>
<dbReference type="PANTHER" id="PTHR33824">
    <property type="entry name" value="POLYKETIDE CYCLASE/DEHYDRASE AND LIPID TRANSPORT SUPERFAMILY PROTEIN"/>
    <property type="match status" value="1"/>
</dbReference>
<name>A0ABY3PSE3_9CYAN</name>
<gene>
    <name evidence="2" type="ORF">ISF26_10755</name>
</gene>
<evidence type="ECO:0000313" key="2">
    <source>
        <dbReference type="EMBL" id="UFP96650.1"/>
    </source>
</evidence>
<evidence type="ECO:0000313" key="3">
    <source>
        <dbReference type="Proteomes" id="UP001054846"/>
    </source>
</evidence>
<dbReference type="SUPFAM" id="SSF52821">
    <property type="entry name" value="Rhodanese/Cell cycle control phosphatase"/>
    <property type="match status" value="1"/>
</dbReference>
<dbReference type="Proteomes" id="UP001054846">
    <property type="component" value="Chromosome"/>
</dbReference>
<dbReference type="PANTHER" id="PTHR33824:SF7">
    <property type="entry name" value="POLYKETIDE CYCLASE_DEHYDRASE AND LIPID TRANSPORT SUPERFAMILY PROTEIN"/>
    <property type="match status" value="1"/>
</dbReference>
<dbReference type="InterPro" id="IPR005031">
    <property type="entry name" value="COQ10_START"/>
</dbReference>
<dbReference type="InterPro" id="IPR001763">
    <property type="entry name" value="Rhodanese-like_dom"/>
</dbReference>
<dbReference type="SUPFAM" id="SSF55961">
    <property type="entry name" value="Bet v1-like"/>
    <property type="match status" value="1"/>
</dbReference>
<dbReference type="RefSeq" id="WP_230843917.1">
    <property type="nucleotide sequence ID" value="NZ_CP063845.1"/>
</dbReference>
<reference evidence="2 3" key="1">
    <citation type="journal article" date="2021" name="Genome Biol. Evol.">
        <title>Complete Genome Sequencing of a Novel Gloeobacter Species from a Waterfall Cave in Mexico.</title>
        <authorList>
            <person name="Saw J.H."/>
            <person name="Cardona T."/>
            <person name="Montejano G."/>
        </authorList>
    </citation>
    <scope>NUCLEOTIDE SEQUENCE [LARGE SCALE GENOMIC DNA]</scope>
    <source>
        <strain evidence="2">MG652769</strain>
    </source>
</reference>
<dbReference type="SMART" id="SM00450">
    <property type="entry name" value="RHOD"/>
    <property type="match status" value="1"/>
</dbReference>
<sequence length="416" mass="45466">MASDATTARAPHRTTVEVQAKAELLYSLWTQFECSPLFFHHVKSVELDPTNCHIQRWSGDIGGTAQEWTVYITELEPNRRIAWRSVQSDFENSGSVTFEPAPAGKTTRLTVEMFFELPTALEADGPEVFEETFATNLEADLSRLGPMVETLEARLDSHRLAGEPLDAALTRLLQGEAGWPERLAKGNDPAAVLEASGVFVKAGARHIGACALLALLQSGNPLLLIDVRFSSDYEQGHIEGAANASLDRLELFVYEQFEQLESTLDLPIVLYSDLDGIAARGTLVLQEAGYSPVLEYTGGFTEWEAMGLPVCRYDEEEAEEPQQMGTSEPPAPAEFPAAVSLEPTAAFELLAASATLLAEPEQTAFNPWTPFAEEHLLAGGEEHLVAQTDEMPAFTDLSAVEVQTSMDDEDDEDAPF</sequence>
<keyword evidence="3" id="KW-1185">Reference proteome</keyword>
<dbReference type="Gene3D" id="3.30.530.20">
    <property type="match status" value="1"/>
</dbReference>
<dbReference type="PROSITE" id="PS50206">
    <property type="entry name" value="RHODANESE_3"/>
    <property type="match status" value="1"/>
</dbReference>
<dbReference type="InterPro" id="IPR047137">
    <property type="entry name" value="ORF3"/>
</dbReference>
<dbReference type="EMBL" id="CP063845">
    <property type="protein sequence ID" value="UFP96650.1"/>
    <property type="molecule type" value="Genomic_DNA"/>
</dbReference>
<feature type="domain" description="Rhodanese" evidence="1">
    <location>
        <begin position="218"/>
        <end position="312"/>
    </location>
</feature>
<proteinExistence type="predicted"/>
<dbReference type="Gene3D" id="3.40.250.10">
    <property type="entry name" value="Rhodanese-like domain"/>
    <property type="match status" value="1"/>
</dbReference>
<dbReference type="CDD" id="cd07817">
    <property type="entry name" value="SRPBCC_8"/>
    <property type="match status" value="1"/>
</dbReference>
<accession>A0ABY3PSE3</accession>